<comment type="subcellular location">
    <subcellularLocation>
        <location evidence="1">Membrane</location>
        <topology evidence="1">Multi-pass membrane protein</topology>
    </subcellularLocation>
</comment>
<reference evidence="6" key="1">
    <citation type="submission" date="2023-02" db="EMBL/GenBank/DDBJ databases">
        <title>Genome of toxic invasive species Heracleum sosnowskyi carries increased number of genes despite the absence of recent whole-genome duplications.</title>
        <authorList>
            <person name="Schelkunov M."/>
            <person name="Shtratnikova V."/>
            <person name="Makarenko M."/>
            <person name="Klepikova A."/>
            <person name="Omelchenko D."/>
            <person name="Novikova G."/>
            <person name="Obukhova E."/>
            <person name="Bogdanov V."/>
            <person name="Penin A."/>
            <person name="Logacheva M."/>
        </authorList>
    </citation>
    <scope>NUCLEOTIDE SEQUENCE</scope>
    <source>
        <strain evidence="6">Hsosn_3</strain>
        <tissue evidence="6">Leaf</tissue>
    </source>
</reference>
<keyword evidence="7" id="KW-1185">Reference proteome</keyword>
<evidence type="ECO:0000256" key="4">
    <source>
        <dbReference type="ARBA" id="ARBA00023136"/>
    </source>
</evidence>
<evidence type="ECO:0000256" key="5">
    <source>
        <dbReference type="SAM" id="Phobius"/>
    </source>
</evidence>
<gene>
    <name evidence="6" type="ORF">POM88_041067</name>
</gene>
<proteinExistence type="predicted"/>
<accession>A0AAD8M9D7</accession>
<sequence length="153" mass="17033">MLPADVANRQACRHALYNGASKLTLPMKDLWLTVYILDAVLVFFLIPFAMFYYQGDLETTVGKRIKSALMWVLSSAIICALVLGILYGYCLLKFNVLVSIVAQAVCSAFIADASSDKTWTKQATFPEYVVALATIVGSVLFSVDKDIYRLFFH</sequence>
<keyword evidence="2 5" id="KW-0812">Transmembrane</keyword>
<dbReference type="InterPro" id="IPR006876">
    <property type="entry name" value="LMBR1-like_membr_prot"/>
</dbReference>
<evidence type="ECO:0000313" key="6">
    <source>
        <dbReference type="EMBL" id="KAK1365506.1"/>
    </source>
</evidence>
<evidence type="ECO:0000256" key="3">
    <source>
        <dbReference type="ARBA" id="ARBA00022989"/>
    </source>
</evidence>
<organism evidence="6 7">
    <name type="scientific">Heracleum sosnowskyi</name>
    <dbReference type="NCBI Taxonomy" id="360622"/>
    <lineage>
        <taxon>Eukaryota</taxon>
        <taxon>Viridiplantae</taxon>
        <taxon>Streptophyta</taxon>
        <taxon>Embryophyta</taxon>
        <taxon>Tracheophyta</taxon>
        <taxon>Spermatophyta</taxon>
        <taxon>Magnoliopsida</taxon>
        <taxon>eudicotyledons</taxon>
        <taxon>Gunneridae</taxon>
        <taxon>Pentapetalae</taxon>
        <taxon>asterids</taxon>
        <taxon>campanulids</taxon>
        <taxon>Apiales</taxon>
        <taxon>Apiaceae</taxon>
        <taxon>Apioideae</taxon>
        <taxon>apioid superclade</taxon>
        <taxon>Tordylieae</taxon>
        <taxon>Tordyliinae</taxon>
        <taxon>Heracleum</taxon>
    </lineage>
</organism>
<name>A0AAD8M9D7_9APIA</name>
<dbReference type="AlphaFoldDB" id="A0AAD8M9D7"/>
<dbReference type="GO" id="GO:0016020">
    <property type="term" value="C:membrane"/>
    <property type="evidence" value="ECO:0007669"/>
    <property type="project" value="UniProtKB-SubCell"/>
</dbReference>
<dbReference type="PANTHER" id="PTHR31652">
    <property type="entry name" value="LIMR FAMILY PROTEIN DDB_G0283707-RELATED"/>
    <property type="match status" value="1"/>
</dbReference>
<comment type="caution">
    <text evidence="6">The sequence shown here is derived from an EMBL/GenBank/DDBJ whole genome shotgun (WGS) entry which is preliminary data.</text>
</comment>
<dbReference type="Proteomes" id="UP001237642">
    <property type="component" value="Unassembled WGS sequence"/>
</dbReference>
<feature type="transmembrane region" description="Helical" evidence="5">
    <location>
        <begin position="65"/>
        <end position="88"/>
    </location>
</feature>
<protein>
    <submittedName>
        <fullName evidence="6">Uncharacterized protein</fullName>
    </submittedName>
</protein>
<keyword evidence="4 5" id="KW-0472">Membrane</keyword>
<dbReference type="Pfam" id="PF04791">
    <property type="entry name" value="LMBR1"/>
    <property type="match status" value="1"/>
</dbReference>
<evidence type="ECO:0000313" key="7">
    <source>
        <dbReference type="Proteomes" id="UP001237642"/>
    </source>
</evidence>
<evidence type="ECO:0000256" key="1">
    <source>
        <dbReference type="ARBA" id="ARBA00004141"/>
    </source>
</evidence>
<evidence type="ECO:0000256" key="2">
    <source>
        <dbReference type="ARBA" id="ARBA00022692"/>
    </source>
</evidence>
<feature type="transmembrane region" description="Helical" evidence="5">
    <location>
        <begin position="125"/>
        <end position="143"/>
    </location>
</feature>
<keyword evidence="3 5" id="KW-1133">Transmembrane helix</keyword>
<feature type="transmembrane region" description="Helical" evidence="5">
    <location>
        <begin position="94"/>
        <end position="113"/>
    </location>
</feature>
<dbReference type="PANTHER" id="PTHR31652:SF0">
    <property type="entry name" value="LIMR FAMILY PROTEIN DDB_G0283707-RELATED"/>
    <property type="match status" value="1"/>
</dbReference>
<dbReference type="EMBL" id="JAUIZM010000009">
    <property type="protein sequence ID" value="KAK1365506.1"/>
    <property type="molecule type" value="Genomic_DNA"/>
</dbReference>
<reference evidence="6" key="2">
    <citation type="submission" date="2023-05" db="EMBL/GenBank/DDBJ databases">
        <authorList>
            <person name="Schelkunov M.I."/>
        </authorList>
    </citation>
    <scope>NUCLEOTIDE SEQUENCE</scope>
    <source>
        <strain evidence="6">Hsosn_3</strain>
        <tissue evidence="6">Leaf</tissue>
    </source>
</reference>
<feature type="transmembrane region" description="Helical" evidence="5">
    <location>
        <begin position="30"/>
        <end position="53"/>
    </location>
</feature>